<dbReference type="PANTHER" id="PTHR33067:SF9">
    <property type="entry name" value="RNA-DIRECTED DNA POLYMERASE"/>
    <property type="match status" value="1"/>
</dbReference>
<organism evidence="1 2">
    <name type="scientific">Tanacetum coccineum</name>
    <dbReference type="NCBI Taxonomy" id="301880"/>
    <lineage>
        <taxon>Eukaryota</taxon>
        <taxon>Viridiplantae</taxon>
        <taxon>Streptophyta</taxon>
        <taxon>Embryophyta</taxon>
        <taxon>Tracheophyta</taxon>
        <taxon>Spermatophyta</taxon>
        <taxon>Magnoliopsida</taxon>
        <taxon>eudicotyledons</taxon>
        <taxon>Gunneridae</taxon>
        <taxon>Pentapetalae</taxon>
        <taxon>asterids</taxon>
        <taxon>campanulids</taxon>
        <taxon>Asterales</taxon>
        <taxon>Asteraceae</taxon>
        <taxon>Asteroideae</taxon>
        <taxon>Anthemideae</taxon>
        <taxon>Anthemidinae</taxon>
        <taxon>Tanacetum</taxon>
    </lineage>
</organism>
<protein>
    <submittedName>
        <fullName evidence="1">Homeodomain-like protein</fullName>
    </submittedName>
</protein>
<accession>A0ABQ5H2W4</accession>
<dbReference type="Gene3D" id="2.40.70.10">
    <property type="entry name" value="Acid Proteases"/>
    <property type="match status" value="1"/>
</dbReference>
<dbReference type="PANTHER" id="PTHR33067">
    <property type="entry name" value="RNA-DIRECTED DNA POLYMERASE-RELATED"/>
    <property type="match status" value="1"/>
</dbReference>
<reference evidence="1" key="2">
    <citation type="submission" date="2022-01" db="EMBL/GenBank/DDBJ databases">
        <authorList>
            <person name="Yamashiro T."/>
            <person name="Shiraishi A."/>
            <person name="Satake H."/>
            <person name="Nakayama K."/>
        </authorList>
    </citation>
    <scope>NUCLEOTIDE SEQUENCE</scope>
</reference>
<reference evidence="1" key="1">
    <citation type="journal article" date="2022" name="Int. J. Mol. Sci.">
        <title>Draft Genome of Tanacetum Coccineum: Genomic Comparison of Closely Related Tanacetum-Family Plants.</title>
        <authorList>
            <person name="Yamashiro T."/>
            <person name="Shiraishi A."/>
            <person name="Nakayama K."/>
            <person name="Satake H."/>
        </authorList>
    </citation>
    <scope>NUCLEOTIDE SEQUENCE</scope>
</reference>
<name>A0ABQ5H2W4_9ASTR</name>
<evidence type="ECO:0000313" key="1">
    <source>
        <dbReference type="EMBL" id="GJT82235.1"/>
    </source>
</evidence>
<dbReference type="Proteomes" id="UP001151760">
    <property type="component" value="Unassembled WGS sequence"/>
</dbReference>
<dbReference type="InterPro" id="IPR021109">
    <property type="entry name" value="Peptidase_aspartic_dom_sf"/>
</dbReference>
<comment type="caution">
    <text evidence="1">The sequence shown here is derived from an EMBL/GenBank/DDBJ whole genome shotgun (WGS) entry which is preliminary data.</text>
</comment>
<keyword evidence="2" id="KW-1185">Reference proteome</keyword>
<dbReference type="EMBL" id="BQNB010019149">
    <property type="protein sequence ID" value="GJT82235.1"/>
    <property type="molecule type" value="Genomic_DNA"/>
</dbReference>
<sequence>MKILTTSLYDGDTVSARSTLLDDSLPQKEKDPGSFTLPCYINKICFEKALADLGASVSVMPLSTYLNLGLGELAHTKLTVELADRKVKHPKGITENVLVGIVIENMDIYQEKEMGDVIIREPFCMVSYVEARRFNGLITIHNGDNNVTYQMVQSHLRFKHLSNEKCNKIPPLLKVSAQDELNEISHSYQKLKTFYKGILDHGTEYIRDEKIVERLTREHISVHEME</sequence>
<proteinExistence type="predicted"/>
<evidence type="ECO:0000313" key="2">
    <source>
        <dbReference type="Proteomes" id="UP001151760"/>
    </source>
</evidence>
<gene>
    <name evidence="1" type="ORF">Tco_1056577</name>
</gene>